<dbReference type="InterPro" id="IPR025748">
    <property type="entry name" value="PrcB_C_dom"/>
</dbReference>
<reference evidence="2 3" key="1">
    <citation type="submission" date="2016-10" db="EMBL/GenBank/DDBJ databases">
        <authorList>
            <person name="de Groot N.N."/>
        </authorList>
    </citation>
    <scope>NUCLEOTIDE SEQUENCE [LARGE SCALE GENOMIC DNA]</scope>
    <source>
        <strain evidence="2 3">DSM 46701</strain>
    </source>
</reference>
<keyword evidence="3" id="KW-1185">Reference proteome</keyword>
<gene>
    <name evidence="2" type="ORF">SAMN05444955_107208</name>
</gene>
<evidence type="ECO:0000313" key="3">
    <source>
        <dbReference type="Proteomes" id="UP000199695"/>
    </source>
</evidence>
<sequence length="123" mass="14496">MAYQKTFGSWFKPIPLKEQKKLPAPVLEWIQEQKRFRGVFEFRLQKHTYVLIALGQRPNPGYRLEMVKVESGPEGTDVLIEEKLPLRGRMYPQVVVYPYIVAQVQGKIRVWLVRPDQSLVRFP</sequence>
<dbReference type="OrthoDB" id="2081723at2"/>
<dbReference type="Proteomes" id="UP000199695">
    <property type="component" value="Unassembled WGS sequence"/>
</dbReference>
<dbReference type="RefSeq" id="WP_089968140.1">
    <property type="nucleotide sequence ID" value="NZ_FOCQ01000007.1"/>
</dbReference>
<proteinExistence type="predicted"/>
<accession>A0A1H8EY36</accession>
<protein>
    <submittedName>
        <fullName evidence="2">PrcB C-terminal</fullName>
    </submittedName>
</protein>
<dbReference type="STRING" id="1173111.SAMN05444955_107208"/>
<dbReference type="AlphaFoldDB" id="A0A1H8EY36"/>
<feature type="domain" description="PrcB C-terminal" evidence="1">
    <location>
        <begin position="48"/>
        <end position="104"/>
    </location>
</feature>
<organism evidence="2 3">
    <name type="scientific">Lihuaxuella thermophila</name>
    <dbReference type="NCBI Taxonomy" id="1173111"/>
    <lineage>
        <taxon>Bacteria</taxon>
        <taxon>Bacillati</taxon>
        <taxon>Bacillota</taxon>
        <taxon>Bacilli</taxon>
        <taxon>Bacillales</taxon>
        <taxon>Thermoactinomycetaceae</taxon>
        <taxon>Lihuaxuella</taxon>
    </lineage>
</organism>
<dbReference type="Pfam" id="PF14343">
    <property type="entry name" value="PrcB_C"/>
    <property type="match status" value="1"/>
</dbReference>
<evidence type="ECO:0000259" key="1">
    <source>
        <dbReference type="Pfam" id="PF14343"/>
    </source>
</evidence>
<name>A0A1H8EY36_9BACL</name>
<evidence type="ECO:0000313" key="2">
    <source>
        <dbReference type="EMBL" id="SEN23787.1"/>
    </source>
</evidence>
<dbReference type="EMBL" id="FOCQ01000007">
    <property type="protein sequence ID" value="SEN23787.1"/>
    <property type="molecule type" value="Genomic_DNA"/>
</dbReference>